<gene>
    <name evidence="2" type="ORF">RVF87_17155</name>
</gene>
<dbReference type="RefSeq" id="WP_066170405.1">
    <property type="nucleotide sequence ID" value="NZ_CP136137.1"/>
</dbReference>
<dbReference type="InterPro" id="IPR036390">
    <property type="entry name" value="WH_DNA-bd_sf"/>
</dbReference>
<evidence type="ECO:0000259" key="1">
    <source>
        <dbReference type="PROSITE" id="PS50995"/>
    </source>
</evidence>
<protein>
    <submittedName>
        <fullName evidence="2">MarR family winged helix-turn-helix transcriptional regulator</fullName>
    </submittedName>
</protein>
<dbReference type="PROSITE" id="PS50995">
    <property type="entry name" value="HTH_MARR_2"/>
    <property type="match status" value="1"/>
</dbReference>
<dbReference type="PANTHER" id="PTHR33164">
    <property type="entry name" value="TRANSCRIPTIONAL REGULATOR, MARR FAMILY"/>
    <property type="match status" value="1"/>
</dbReference>
<dbReference type="Pfam" id="PF12802">
    <property type="entry name" value="MarR_2"/>
    <property type="match status" value="1"/>
</dbReference>
<keyword evidence="3" id="KW-1185">Reference proteome</keyword>
<dbReference type="Proteomes" id="UP001479933">
    <property type="component" value="Chromosome"/>
</dbReference>
<accession>A0ABZ2U2B8</accession>
<dbReference type="InterPro" id="IPR000835">
    <property type="entry name" value="HTH_MarR-typ"/>
</dbReference>
<dbReference type="SMART" id="SM00347">
    <property type="entry name" value="HTH_MARR"/>
    <property type="match status" value="1"/>
</dbReference>
<feature type="domain" description="HTH marR-type" evidence="1">
    <location>
        <begin position="18"/>
        <end position="154"/>
    </location>
</feature>
<dbReference type="InterPro" id="IPR036388">
    <property type="entry name" value="WH-like_DNA-bd_sf"/>
</dbReference>
<evidence type="ECO:0000313" key="3">
    <source>
        <dbReference type="Proteomes" id="UP001479933"/>
    </source>
</evidence>
<reference evidence="2 3" key="1">
    <citation type="journal article" date="2023" name="Virus Evol.">
        <title>Computational host range prediction-The good, the bad, and the ugly.</title>
        <authorList>
            <person name="Howell A.A."/>
            <person name="Versoza C.J."/>
            <person name="Pfeifer S.P."/>
        </authorList>
    </citation>
    <scope>NUCLEOTIDE SEQUENCE [LARGE SCALE GENOMIC DNA]</scope>
    <source>
        <strain evidence="2 3">1610/1b</strain>
    </source>
</reference>
<dbReference type="PANTHER" id="PTHR33164:SF106">
    <property type="entry name" value="TRANSCRIPTIONAL REGULATORY PROTEIN"/>
    <property type="match status" value="1"/>
</dbReference>
<sequence length="161" mass="17431">MNYLDSDQWSETEPDDPASQIIHLLRRIAFAYADHVSLAATQLDLHPTDLRTLAAILDATREGAILTTGNLAGQLPINQPAVTAVVDRLVTKGLVERVRVPGDRRKIGLVVTVKGRTKGWEAFAPLIEDLHGNLAVAPPSELATARNVLQRALDTLSDGAR</sequence>
<dbReference type="Gene3D" id="1.10.10.10">
    <property type="entry name" value="Winged helix-like DNA-binding domain superfamily/Winged helix DNA-binding domain"/>
    <property type="match status" value="1"/>
</dbReference>
<evidence type="ECO:0000313" key="2">
    <source>
        <dbReference type="EMBL" id="WYY06764.1"/>
    </source>
</evidence>
<dbReference type="SUPFAM" id="SSF46785">
    <property type="entry name" value="Winged helix' DNA-binding domain"/>
    <property type="match status" value="1"/>
</dbReference>
<dbReference type="EMBL" id="CP136137">
    <property type="protein sequence ID" value="WYY06764.1"/>
    <property type="molecule type" value="Genomic_DNA"/>
</dbReference>
<name>A0ABZ2U2B8_9ACTN</name>
<organism evidence="2 3">
    <name type="scientific">Gordonia hydrophobica</name>
    <dbReference type="NCBI Taxonomy" id="40516"/>
    <lineage>
        <taxon>Bacteria</taxon>
        <taxon>Bacillati</taxon>
        <taxon>Actinomycetota</taxon>
        <taxon>Actinomycetes</taxon>
        <taxon>Mycobacteriales</taxon>
        <taxon>Gordoniaceae</taxon>
        <taxon>Gordonia</taxon>
    </lineage>
</organism>
<dbReference type="InterPro" id="IPR039422">
    <property type="entry name" value="MarR/SlyA-like"/>
</dbReference>
<proteinExistence type="predicted"/>